<name>A0AAD4E0M0_9AGAM</name>
<proteinExistence type="predicted"/>
<keyword evidence="1" id="KW-0732">Signal</keyword>
<dbReference type="Proteomes" id="UP001195769">
    <property type="component" value="Unassembled WGS sequence"/>
</dbReference>
<evidence type="ECO:0000313" key="3">
    <source>
        <dbReference type="Proteomes" id="UP001195769"/>
    </source>
</evidence>
<dbReference type="GeneID" id="64656656"/>
<reference evidence="2" key="1">
    <citation type="journal article" date="2020" name="New Phytol.">
        <title>Comparative genomics reveals dynamic genome evolution in host specialist ectomycorrhizal fungi.</title>
        <authorList>
            <person name="Lofgren L.A."/>
            <person name="Nguyen N.H."/>
            <person name="Vilgalys R."/>
            <person name="Ruytinx J."/>
            <person name="Liao H.L."/>
            <person name="Branco S."/>
            <person name="Kuo A."/>
            <person name="LaButti K."/>
            <person name="Lipzen A."/>
            <person name="Andreopoulos W."/>
            <person name="Pangilinan J."/>
            <person name="Riley R."/>
            <person name="Hundley H."/>
            <person name="Na H."/>
            <person name="Barry K."/>
            <person name="Grigoriev I.V."/>
            <person name="Stajich J.E."/>
            <person name="Kennedy P.G."/>
        </authorList>
    </citation>
    <scope>NUCLEOTIDE SEQUENCE</scope>
    <source>
        <strain evidence="2">FC203</strain>
    </source>
</reference>
<accession>A0AAD4E0M0</accession>
<keyword evidence="3" id="KW-1185">Reference proteome</keyword>
<evidence type="ECO:0008006" key="4">
    <source>
        <dbReference type="Google" id="ProtNLM"/>
    </source>
</evidence>
<organism evidence="2 3">
    <name type="scientific">Suillus fuscotomentosus</name>
    <dbReference type="NCBI Taxonomy" id="1912939"/>
    <lineage>
        <taxon>Eukaryota</taxon>
        <taxon>Fungi</taxon>
        <taxon>Dikarya</taxon>
        <taxon>Basidiomycota</taxon>
        <taxon>Agaricomycotina</taxon>
        <taxon>Agaricomycetes</taxon>
        <taxon>Agaricomycetidae</taxon>
        <taxon>Boletales</taxon>
        <taxon>Suillineae</taxon>
        <taxon>Suillaceae</taxon>
        <taxon>Suillus</taxon>
    </lineage>
</organism>
<gene>
    <name evidence="2" type="ORF">F5891DRAFT_1047641</name>
</gene>
<protein>
    <recommendedName>
        <fullName evidence="4">Secreted protein</fullName>
    </recommendedName>
</protein>
<evidence type="ECO:0000256" key="1">
    <source>
        <dbReference type="SAM" id="SignalP"/>
    </source>
</evidence>
<dbReference type="AlphaFoldDB" id="A0AAD4E0M0"/>
<dbReference type="EMBL" id="JABBWK010000045">
    <property type="protein sequence ID" value="KAG1897534.1"/>
    <property type="molecule type" value="Genomic_DNA"/>
</dbReference>
<feature type="signal peptide" evidence="1">
    <location>
        <begin position="1"/>
        <end position="17"/>
    </location>
</feature>
<feature type="chain" id="PRO_5042288805" description="Secreted protein" evidence="1">
    <location>
        <begin position="18"/>
        <end position="109"/>
    </location>
</feature>
<sequence>YIYVWLLASIALSFCMGGGYIHTHTIYEKGVRLGKQQNVRCSMTTADIDYVCEQSPLYIPIFEIATRVGQKSQMTSQQGIRCRKRYSGAILEHGSTFSSHAFINDFSAT</sequence>
<comment type="caution">
    <text evidence="2">The sequence shown here is derived from an EMBL/GenBank/DDBJ whole genome shotgun (WGS) entry which is preliminary data.</text>
</comment>
<feature type="non-terminal residue" evidence="2">
    <location>
        <position position="109"/>
    </location>
</feature>
<dbReference type="RefSeq" id="XP_041223110.1">
    <property type="nucleotide sequence ID" value="XM_041362358.1"/>
</dbReference>
<evidence type="ECO:0000313" key="2">
    <source>
        <dbReference type="EMBL" id="KAG1897534.1"/>
    </source>
</evidence>